<feature type="compositionally biased region" description="Low complexity" evidence="10">
    <location>
        <begin position="527"/>
        <end position="546"/>
    </location>
</feature>
<keyword evidence="5" id="KW-0653">Protein transport</keyword>
<dbReference type="OrthoDB" id="6514810at2759"/>
<dbReference type="EMBL" id="OC859942">
    <property type="protein sequence ID" value="CAD7628107.1"/>
    <property type="molecule type" value="Genomic_DNA"/>
</dbReference>
<feature type="compositionally biased region" description="Basic and acidic residues" evidence="10">
    <location>
        <begin position="394"/>
        <end position="405"/>
    </location>
</feature>
<comment type="similarity">
    <text evidence="1">Belongs to the small GTPase superfamily. Rab family.</text>
</comment>
<evidence type="ECO:0000313" key="13">
    <source>
        <dbReference type="Proteomes" id="UP000759131"/>
    </source>
</evidence>
<evidence type="ECO:0000259" key="11">
    <source>
        <dbReference type="PROSITE" id="PS50085"/>
    </source>
</evidence>
<accession>A0A7R9Q1N6</accession>
<dbReference type="Gene3D" id="3.40.50.300">
    <property type="entry name" value="P-loop containing nucleotide triphosphate hydrolases"/>
    <property type="match status" value="1"/>
</dbReference>
<evidence type="ECO:0000256" key="5">
    <source>
        <dbReference type="ARBA" id="ARBA00022927"/>
    </source>
</evidence>
<keyword evidence="2" id="KW-0813">Transport</keyword>
<evidence type="ECO:0000256" key="10">
    <source>
        <dbReference type="SAM" id="MobiDB-lite"/>
    </source>
</evidence>
<dbReference type="InterPro" id="IPR036034">
    <property type="entry name" value="PDZ_sf"/>
</dbReference>
<dbReference type="NCBIfam" id="TIGR00231">
    <property type="entry name" value="small_GTP"/>
    <property type="match status" value="1"/>
</dbReference>
<keyword evidence="9" id="KW-0175">Coiled coil</keyword>
<dbReference type="SUPFAM" id="SSF52540">
    <property type="entry name" value="P-loop containing nucleoside triphosphate hydrolases"/>
    <property type="match status" value="1"/>
</dbReference>
<dbReference type="PANTHER" id="PTHR15711:SF22">
    <property type="entry name" value="RAP-GAP DOMAIN-CONTAINING PROTEIN"/>
    <property type="match status" value="1"/>
</dbReference>
<dbReference type="Pfam" id="PF00071">
    <property type="entry name" value="Ras"/>
    <property type="match status" value="1"/>
</dbReference>
<dbReference type="PRINTS" id="PR00449">
    <property type="entry name" value="RASTRNSFRMNG"/>
</dbReference>
<dbReference type="Pfam" id="PF02145">
    <property type="entry name" value="Rap_GAP"/>
    <property type="match status" value="1"/>
</dbReference>
<dbReference type="CDD" id="cd01869">
    <property type="entry name" value="Rab1_Ypt1"/>
    <property type="match status" value="1"/>
</dbReference>
<dbReference type="EMBL" id="CAJPIZ010005367">
    <property type="protein sequence ID" value="CAG2108537.1"/>
    <property type="molecule type" value="Genomic_DNA"/>
</dbReference>
<dbReference type="GO" id="GO:0005096">
    <property type="term" value="F:GTPase activator activity"/>
    <property type="evidence" value="ECO:0007669"/>
    <property type="project" value="UniProtKB-KW"/>
</dbReference>
<dbReference type="InterPro" id="IPR001806">
    <property type="entry name" value="Small_GTPase"/>
</dbReference>
<dbReference type="PROSITE" id="PS51417">
    <property type="entry name" value="ARF"/>
    <property type="match status" value="1"/>
</dbReference>
<dbReference type="PROSITE" id="PS51420">
    <property type="entry name" value="RHO"/>
    <property type="match status" value="1"/>
</dbReference>
<reference evidence="12" key="1">
    <citation type="submission" date="2020-11" db="EMBL/GenBank/DDBJ databases">
        <authorList>
            <person name="Tran Van P."/>
        </authorList>
    </citation>
    <scope>NUCLEOTIDE SEQUENCE</scope>
</reference>
<gene>
    <name evidence="12" type="ORF">OSB1V03_LOCUS8529</name>
</gene>
<dbReference type="GO" id="GO:0051056">
    <property type="term" value="P:regulation of small GTPase mediated signal transduction"/>
    <property type="evidence" value="ECO:0007669"/>
    <property type="project" value="InterPro"/>
</dbReference>
<keyword evidence="8" id="KW-0636">Prenylation</keyword>
<dbReference type="PROSITE" id="PS51421">
    <property type="entry name" value="RAS"/>
    <property type="match status" value="1"/>
</dbReference>
<evidence type="ECO:0000256" key="1">
    <source>
        <dbReference type="ARBA" id="ARBA00006270"/>
    </source>
</evidence>
<feature type="compositionally biased region" description="Low complexity" evidence="10">
    <location>
        <begin position="382"/>
        <end position="393"/>
    </location>
</feature>
<organism evidence="12">
    <name type="scientific">Medioppia subpectinata</name>
    <dbReference type="NCBI Taxonomy" id="1979941"/>
    <lineage>
        <taxon>Eukaryota</taxon>
        <taxon>Metazoa</taxon>
        <taxon>Ecdysozoa</taxon>
        <taxon>Arthropoda</taxon>
        <taxon>Chelicerata</taxon>
        <taxon>Arachnida</taxon>
        <taxon>Acari</taxon>
        <taxon>Acariformes</taxon>
        <taxon>Sarcoptiformes</taxon>
        <taxon>Oribatida</taxon>
        <taxon>Brachypylina</taxon>
        <taxon>Oppioidea</taxon>
        <taxon>Oppiidae</taxon>
        <taxon>Medioppia</taxon>
    </lineage>
</organism>
<protein>
    <recommendedName>
        <fullName evidence="11">Rap-GAP domain-containing protein</fullName>
    </recommendedName>
</protein>
<dbReference type="PROSITE" id="PS51419">
    <property type="entry name" value="RAB"/>
    <property type="match status" value="1"/>
</dbReference>
<dbReference type="GO" id="GO:0015031">
    <property type="term" value="P:protein transport"/>
    <property type="evidence" value="ECO:0007669"/>
    <property type="project" value="UniProtKB-KW"/>
</dbReference>
<name>A0A7R9Q1N6_9ACAR</name>
<dbReference type="GO" id="GO:0005737">
    <property type="term" value="C:cytoplasm"/>
    <property type="evidence" value="ECO:0007669"/>
    <property type="project" value="TreeGrafter"/>
</dbReference>
<keyword evidence="3" id="KW-0343">GTPase activation</keyword>
<dbReference type="PROSITE" id="PS50085">
    <property type="entry name" value="RAPGAP"/>
    <property type="match status" value="1"/>
</dbReference>
<evidence type="ECO:0000256" key="3">
    <source>
        <dbReference type="ARBA" id="ARBA00022468"/>
    </source>
</evidence>
<feature type="domain" description="Rap-GAP" evidence="11">
    <location>
        <begin position="723"/>
        <end position="935"/>
    </location>
</feature>
<feature type="region of interest" description="Disordered" evidence="10">
    <location>
        <begin position="526"/>
        <end position="558"/>
    </location>
</feature>
<evidence type="ECO:0000256" key="2">
    <source>
        <dbReference type="ARBA" id="ARBA00022448"/>
    </source>
</evidence>
<dbReference type="GO" id="GO:0003924">
    <property type="term" value="F:GTPase activity"/>
    <property type="evidence" value="ECO:0007669"/>
    <property type="project" value="InterPro"/>
</dbReference>
<dbReference type="SUPFAM" id="SSF111347">
    <property type="entry name" value="Rap/Ran-GAP"/>
    <property type="match status" value="1"/>
</dbReference>
<keyword evidence="6" id="KW-0342">GTP-binding</keyword>
<dbReference type="InterPro" id="IPR027417">
    <property type="entry name" value="P-loop_NTPase"/>
</dbReference>
<feature type="region of interest" description="Disordered" evidence="10">
    <location>
        <begin position="445"/>
        <end position="496"/>
    </location>
</feature>
<evidence type="ECO:0000256" key="8">
    <source>
        <dbReference type="ARBA" id="ARBA00023289"/>
    </source>
</evidence>
<feature type="compositionally biased region" description="Low complexity" evidence="10">
    <location>
        <begin position="445"/>
        <end position="477"/>
    </location>
</feature>
<feature type="coiled-coil region" evidence="9">
    <location>
        <begin position="1529"/>
        <end position="1567"/>
    </location>
</feature>
<proteinExistence type="inferred from homology"/>
<feature type="region of interest" description="Disordered" evidence="10">
    <location>
        <begin position="1410"/>
        <end position="1467"/>
    </location>
</feature>
<dbReference type="PANTHER" id="PTHR15711">
    <property type="entry name" value="RAP GTPASE-ACTIVATING PROTEIN"/>
    <property type="match status" value="1"/>
</dbReference>
<sequence length="1590" mass="180113">MNPEYDYLFKLLLIGDSGVGKSCLLLRFADDTYTESYISTIGVDFKIRTIELDGKTIKLQIWDTAGQERFRTITSSYYRGAHGIIVVYDVTDLESFNNVKQWLQEIDRYACDNVNKLLVGNKCDLTAKKVVEFAAAKEFAENLGIPFLETSAKSATNVEQAFLTMAAEIKARMGPVAGVAAQAGHTINPGQTKDISAKSSGFESCEAFSPYFRFEFSRQETNERKKREMNSNYSEILRLRSQEFYSSLMSFGDHNNANTWLQTAAAFTPIARSNSSLSLDQKSRTFHHNNQNGIHFNEFQELRECRFGSDRNKQTTHPSKSVTSLSSVSPKRTPSTTAATTATPKSVSQSRAKSRTISSIHSSLSISNENLSQKTKQKKTKSLFFSSTTTSKSTSKEKPNDKTDTNCEDIQEMERRRRLRQLFIHYDIQSALSLDELFNDDNNTTATPTTTASNDNTTSGPSSLTSSNSSDSVTNDKNGVKSDDSDDTDETQLSENEFNSNSLLAFSSNFRNEIGKELVHCLHLNRENSGNDNNDNPVVNKTSPQRPQRRARRPTHTPALARQLSCLSSFDMSSDVTQASLLTMCANNTQTLCPFSKDYDLEEKCLETDFGANYYRKYFYGFSHQNWFQVLTTKDDKKTTKTAIALSLRKDSKDLKKFRLILRTNHSLKALKGFLNLNHLKSNENDMNLKSLLELLLPKKWTKDAEFVNTCRLGFDAKSDDLLLKFDELLENNFFKIGILYARDSQSTEEDFYNNRDVFDDDFDAFLAAIGTRVRLKGYKGFRGGLDVTTDTTGSHAFATTYDGREVIYHVMSELPFSHNNRQQLLRKRHIGNDIVTIVFQSKHFRGRAFDPSVIRSHFQHVFLVVRPHHNGYRVAVARHKDVPPFGPPLKPFYRREELRAFLLAKVLNAENACHRCAKFKQMALRTRFEYLNDLFQNFTTQTTVSSLQSSLSFPTSSSTQQLIQFSQNFNKYFSQMFPKKTEKQAKNKPNDTTTTTGGDALTSVKTSTESKNIFLENELFFGAKLYEAIDDVLDDTSGRRHDDERRHDVTTSRLKCHSFQHNVDVCDVKILLSQNFLLVLSKRKVLFVLQLEQIIGFLLTNGEKSRDSWNANAIEIQFKVYFHFGELLLLKELLFDANPTDSESRDANIERNSLLFELKADLMTKIRSNSREGALRTRQMKAVVLRRNALSSDASFGFHIQSKALNCAQNVCVFVTEVNEHALRVNELRRGQRLLELCHLSLISLNYQEILDFLKTSQNVSIALVQPLADGSPRTNGCFSAFCSAQALQNSNQNLQQNDYENIQTVVKQDIVRPLVVADRQTPVLSSLTSLATTPTPPTTRSPQHVMNVYNTGRQHTSPTHTTSHSQRPLHVKSNQMAHHFQNANHMSSQSSTASSTLQEDLIKLITLNDGDDETTERTLDSNSHSSSRYSTATSTPYSSLERPSPESRRPSLPTTKMTPRRQPMTTADDDCVVTVAKPAFVVNSTSAVFARKQLIDDTLNSNITTDHVLAEEELQWPPLAANHDTHLKEQVKELSKEKLRLNETIRQLKEENQRLHFESQTASQQLRKFTEWFFSSSSGDTNDDQNNS</sequence>
<feature type="compositionally biased region" description="Low complexity" evidence="10">
    <location>
        <begin position="1423"/>
        <end position="1444"/>
    </location>
</feature>
<feature type="region of interest" description="Disordered" evidence="10">
    <location>
        <begin position="982"/>
        <end position="1004"/>
    </location>
</feature>
<dbReference type="SMART" id="SM00177">
    <property type="entry name" value="ARF"/>
    <property type="match status" value="1"/>
</dbReference>
<dbReference type="SMART" id="SM00174">
    <property type="entry name" value="RHO"/>
    <property type="match status" value="1"/>
</dbReference>
<dbReference type="Gene3D" id="2.30.42.10">
    <property type="match status" value="1"/>
</dbReference>
<evidence type="ECO:0000256" key="9">
    <source>
        <dbReference type="SAM" id="Coils"/>
    </source>
</evidence>
<dbReference type="Gene3D" id="3.40.50.11210">
    <property type="entry name" value="Rap/Ran-GAP"/>
    <property type="match status" value="1"/>
</dbReference>
<keyword evidence="7" id="KW-0449">Lipoprotein</keyword>
<feature type="compositionally biased region" description="Low complexity" evidence="10">
    <location>
        <begin position="318"/>
        <end position="346"/>
    </location>
</feature>
<dbReference type="SMART" id="SM00175">
    <property type="entry name" value="RAB"/>
    <property type="match status" value="1"/>
</dbReference>
<dbReference type="InterPro" id="IPR057289">
    <property type="entry name" value="Rab1/Ypt1"/>
</dbReference>
<dbReference type="InterPro" id="IPR050989">
    <property type="entry name" value="Rap1_Ran_GAP"/>
</dbReference>
<dbReference type="GO" id="GO:0005525">
    <property type="term" value="F:GTP binding"/>
    <property type="evidence" value="ECO:0007669"/>
    <property type="project" value="UniProtKB-KW"/>
</dbReference>
<dbReference type="SUPFAM" id="SSF50156">
    <property type="entry name" value="PDZ domain-like"/>
    <property type="match status" value="1"/>
</dbReference>
<evidence type="ECO:0000313" key="12">
    <source>
        <dbReference type="EMBL" id="CAD7628107.1"/>
    </source>
</evidence>
<keyword evidence="4" id="KW-0547">Nucleotide-binding</keyword>
<evidence type="ECO:0000256" key="4">
    <source>
        <dbReference type="ARBA" id="ARBA00022741"/>
    </source>
</evidence>
<evidence type="ECO:0000256" key="7">
    <source>
        <dbReference type="ARBA" id="ARBA00023288"/>
    </source>
</evidence>
<feature type="region of interest" description="Disordered" evidence="10">
    <location>
        <begin position="310"/>
        <end position="409"/>
    </location>
</feature>
<dbReference type="Proteomes" id="UP000759131">
    <property type="component" value="Unassembled WGS sequence"/>
</dbReference>
<dbReference type="InterPro" id="IPR000331">
    <property type="entry name" value="Rap/Ran_GAP_dom"/>
</dbReference>
<dbReference type="FunFam" id="3.40.50.300:FF:000069">
    <property type="entry name" value="Ras GTP-binding protein YPT1"/>
    <property type="match status" value="1"/>
</dbReference>
<evidence type="ECO:0000256" key="6">
    <source>
        <dbReference type="ARBA" id="ARBA00023134"/>
    </source>
</evidence>
<dbReference type="InterPro" id="IPR005225">
    <property type="entry name" value="Small_GTP-bd"/>
</dbReference>
<keyword evidence="13" id="KW-1185">Reference proteome</keyword>
<dbReference type="SMART" id="SM00173">
    <property type="entry name" value="RAS"/>
    <property type="match status" value="1"/>
</dbReference>
<dbReference type="SMART" id="SM00176">
    <property type="entry name" value="RAN"/>
    <property type="match status" value="1"/>
</dbReference>
<dbReference type="InterPro" id="IPR035974">
    <property type="entry name" value="Rap/Ran-GAP_sf"/>
</dbReference>
<feature type="compositionally biased region" description="Low complexity" evidence="10">
    <location>
        <begin position="357"/>
        <end position="374"/>
    </location>
</feature>